<sequence>MSTEDDARRIALALPEVHERTSYGTPAWAVGRTVFARLLERPGELLCWCADLAEREALLHRDPEAFTTTPHYDGHASVIVRLEQVSAEELEQVLHEAWRARAPKRLLGDD</sequence>
<protein>
    <recommendedName>
        <fullName evidence="3">MmcQ/YjbR family DNA-binding protein</fullName>
    </recommendedName>
</protein>
<accession>A0A2T4UST5</accession>
<dbReference type="Pfam" id="PF04237">
    <property type="entry name" value="YjbR"/>
    <property type="match status" value="1"/>
</dbReference>
<comment type="caution">
    <text evidence="1">The sequence shown here is derived from an EMBL/GenBank/DDBJ whole genome shotgun (WGS) entry which is preliminary data.</text>
</comment>
<name>A0A2T4UST5_9MICO</name>
<proteinExistence type="predicted"/>
<evidence type="ECO:0000313" key="1">
    <source>
        <dbReference type="EMBL" id="PTL72580.1"/>
    </source>
</evidence>
<keyword evidence="2" id="KW-1185">Reference proteome</keyword>
<gene>
    <name evidence="1" type="ORF">C1I63_06775</name>
</gene>
<dbReference type="InterPro" id="IPR038056">
    <property type="entry name" value="YjbR-like_sf"/>
</dbReference>
<organism evidence="1 2">
    <name type="scientific">Rathayibacter caricis DSM 15933</name>
    <dbReference type="NCBI Taxonomy" id="1328867"/>
    <lineage>
        <taxon>Bacteria</taxon>
        <taxon>Bacillati</taxon>
        <taxon>Actinomycetota</taxon>
        <taxon>Actinomycetes</taxon>
        <taxon>Micrococcales</taxon>
        <taxon>Microbacteriaceae</taxon>
        <taxon>Rathayibacter</taxon>
    </lineage>
</organism>
<dbReference type="SUPFAM" id="SSF142906">
    <property type="entry name" value="YjbR-like"/>
    <property type="match status" value="1"/>
</dbReference>
<dbReference type="Gene3D" id="3.90.1150.30">
    <property type="match status" value="1"/>
</dbReference>
<evidence type="ECO:0008006" key="3">
    <source>
        <dbReference type="Google" id="ProtNLM"/>
    </source>
</evidence>
<dbReference type="Proteomes" id="UP000241085">
    <property type="component" value="Unassembled WGS sequence"/>
</dbReference>
<evidence type="ECO:0000313" key="2">
    <source>
        <dbReference type="Proteomes" id="UP000241085"/>
    </source>
</evidence>
<dbReference type="EMBL" id="PZPL01000001">
    <property type="protein sequence ID" value="PTL72580.1"/>
    <property type="molecule type" value="Genomic_DNA"/>
</dbReference>
<dbReference type="AlphaFoldDB" id="A0A2T4UST5"/>
<dbReference type="InterPro" id="IPR058532">
    <property type="entry name" value="YjbR/MT2646/Rv2570-like"/>
</dbReference>
<reference evidence="1 2" key="1">
    <citation type="submission" date="2018-03" db="EMBL/GenBank/DDBJ databases">
        <title>Bacteriophage NCPPB3778 and a type I-E CRISPR drive the evolution of the US Biological Select Agent, Rathayibacter toxicus.</title>
        <authorList>
            <person name="Davis E.W.II."/>
            <person name="Tabima J.F."/>
            <person name="Weisberg A.J."/>
            <person name="Dantas Lopes L."/>
            <person name="Wiseman M.S."/>
            <person name="Wiseman M.S."/>
            <person name="Pupko T."/>
            <person name="Belcher M.S."/>
            <person name="Sechler A.J."/>
            <person name="Tancos M.A."/>
            <person name="Schroeder B.K."/>
            <person name="Murray T.D."/>
            <person name="Luster D.G."/>
            <person name="Schneider W.L."/>
            <person name="Rogers E."/>
            <person name="Andreote F.D."/>
            <person name="Grunwald N.J."/>
            <person name="Putnam M.L."/>
            <person name="Chang J.H."/>
        </authorList>
    </citation>
    <scope>NUCLEOTIDE SEQUENCE [LARGE SCALE GENOMIC DNA]</scope>
    <source>
        <strain evidence="1 2">DSM 15933</strain>
    </source>
</reference>
<dbReference type="RefSeq" id="WP_055785599.1">
    <property type="nucleotide sequence ID" value="NZ_PZPL01000001.1"/>
</dbReference>